<reference evidence="5 6" key="1">
    <citation type="submission" date="2024-11" db="EMBL/GenBank/DDBJ databases">
        <title>Chromosome-level genome assembly of the freshwater bivalve Anodonta woodiana.</title>
        <authorList>
            <person name="Chen X."/>
        </authorList>
    </citation>
    <scope>NUCLEOTIDE SEQUENCE [LARGE SCALE GENOMIC DNA]</scope>
    <source>
        <strain evidence="5">MN2024</strain>
        <tissue evidence="5">Gills</tissue>
    </source>
</reference>
<accession>A0ABD3XD47</accession>
<keyword evidence="3" id="KW-0732">Signal</keyword>
<proteinExistence type="predicted"/>
<evidence type="ECO:0000313" key="5">
    <source>
        <dbReference type="EMBL" id="KAL3882778.1"/>
    </source>
</evidence>
<dbReference type="InterPro" id="IPR035914">
    <property type="entry name" value="Sperma_CUB_dom_sf"/>
</dbReference>
<protein>
    <recommendedName>
        <fullName evidence="4">CUB domain-containing protein</fullName>
    </recommendedName>
</protein>
<evidence type="ECO:0000256" key="1">
    <source>
        <dbReference type="ARBA" id="ARBA00023157"/>
    </source>
</evidence>
<feature type="chain" id="PRO_5044788349" description="CUB domain-containing protein" evidence="3">
    <location>
        <begin position="25"/>
        <end position="360"/>
    </location>
</feature>
<dbReference type="EMBL" id="JBJQND010000003">
    <property type="protein sequence ID" value="KAL3882778.1"/>
    <property type="molecule type" value="Genomic_DNA"/>
</dbReference>
<dbReference type="SUPFAM" id="SSF49854">
    <property type="entry name" value="Spermadhesin, CUB domain"/>
    <property type="match status" value="1"/>
</dbReference>
<keyword evidence="6" id="KW-1185">Reference proteome</keyword>
<keyword evidence="1" id="KW-1015">Disulfide bond</keyword>
<dbReference type="PROSITE" id="PS01180">
    <property type="entry name" value="CUB"/>
    <property type="match status" value="1"/>
</dbReference>
<comment type="caution">
    <text evidence="5">The sequence shown here is derived from an EMBL/GenBank/DDBJ whole genome shotgun (WGS) entry which is preliminary data.</text>
</comment>
<evidence type="ECO:0000259" key="4">
    <source>
        <dbReference type="PROSITE" id="PS01180"/>
    </source>
</evidence>
<dbReference type="Proteomes" id="UP001634394">
    <property type="component" value="Unassembled WGS sequence"/>
</dbReference>
<dbReference type="AlphaFoldDB" id="A0ABD3XD47"/>
<sequence length="360" mass="40415">MESHNRVIPLFTLFILKYVSLVLSQIPESTVILQNQYGDCSSIWNPQEKYLQDRDEYIVVSQTVEQKFYASEKNCVVSIIGKLNYQWEIRITTFDVDSTAQIDASGNPSYCGDFLKLYDSQRPDNAKLLKGINFKTGLCGTLSASQIGVLVFSTCANTLTIQFKTDKIMEFKRGFALALRQSPWSNPIGGPDCDPSLSGISEGGWMDGTDNEFQNNWDEQPLIPGNLNPGGGNNYDKEPGGISCYKCVGCPVEPFDPSKDVTAKDTGCYVCSKTWDSEYMKANRDCYTRVQYRNLLLTFRDNSDPFTGCKQITNDYGRVINYCFCLEDLCNKSSHITGHMTGLLLAVCVILFRKFLSLFS</sequence>
<feature type="signal peptide" evidence="3">
    <location>
        <begin position="1"/>
        <end position="24"/>
    </location>
</feature>
<feature type="domain" description="CUB" evidence="4">
    <location>
        <begin position="40"/>
        <end position="182"/>
    </location>
</feature>
<evidence type="ECO:0000313" key="6">
    <source>
        <dbReference type="Proteomes" id="UP001634394"/>
    </source>
</evidence>
<dbReference type="Gene3D" id="2.60.120.290">
    <property type="entry name" value="Spermadhesin, CUB domain"/>
    <property type="match status" value="1"/>
</dbReference>
<organism evidence="5 6">
    <name type="scientific">Sinanodonta woodiana</name>
    <name type="common">Chinese pond mussel</name>
    <name type="synonym">Anodonta woodiana</name>
    <dbReference type="NCBI Taxonomy" id="1069815"/>
    <lineage>
        <taxon>Eukaryota</taxon>
        <taxon>Metazoa</taxon>
        <taxon>Spiralia</taxon>
        <taxon>Lophotrochozoa</taxon>
        <taxon>Mollusca</taxon>
        <taxon>Bivalvia</taxon>
        <taxon>Autobranchia</taxon>
        <taxon>Heteroconchia</taxon>
        <taxon>Palaeoheterodonta</taxon>
        <taxon>Unionida</taxon>
        <taxon>Unionoidea</taxon>
        <taxon>Unionidae</taxon>
        <taxon>Unioninae</taxon>
        <taxon>Sinanodonta</taxon>
    </lineage>
</organism>
<comment type="caution">
    <text evidence="2">Lacks conserved residue(s) required for the propagation of feature annotation.</text>
</comment>
<dbReference type="InterPro" id="IPR000859">
    <property type="entry name" value="CUB_dom"/>
</dbReference>
<name>A0ABD3XD47_SINWO</name>
<gene>
    <name evidence="5" type="ORF">ACJMK2_029085</name>
</gene>
<evidence type="ECO:0000256" key="2">
    <source>
        <dbReference type="PROSITE-ProRule" id="PRU00059"/>
    </source>
</evidence>
<evidence type="ECO:0000256" key="3">
    <source>
        <dbReference type="SAM" id="SignalP"/>
    </source>
</evidence>